<keyword evidence="7" id="KW-0460">Magnesium</keyword>
<dbReference type="OrthoDB" id="2015992at2759"/>
<accession>A0A0L0SJQ4</accession>
<dbReference type="GO" id="GO:0005524">
    <property type="term" value="F:ATP binding"/>
    <property type="evidence" value="ECO:0007669"/>
    <property type="project" value="UniProtKB-KW"/>
</dbReference>
<dbReference type="GO" id="GO:0009396">
    <property type="term" value="P:folic acid-containing compound biosynthetic process"/>
    <property type="evidence" value="ECO:0007669"/>
    <property type="project" value="TreeGrafter"/>
</dbReference>
<dbReference type="EC" id="6.3.3.2" evidence="5 7"/>
<dbReference type="GO" id="GO:0046872">
    <property type="term" value="F:metal ion binding"/>
    <property type="evidence" value="ECO:0007669"/>
    <property type="project" value="UniProtKB-KW"/>
</dbReference>
<dbReference type="PANTHER" id="PTHR23407:SF1">
    <property type="entry name" value="5-FORMYLTETRAHYDROFOLATE CYCLO-LIGASE"/>
    <property type="match status" value="1"/>
</dbReference>
<sequence length="239" mass="25274">MTSATAVATAAMTAATSAATAAAPKAAVSAVVKQKRALRKQIRAALTSQPADARALASRQIATHLLALPAWQAAHHVAIFLSMAHEVDTAPLVQAAFDQGKRVYVPVITGQAMAMVQLRDQSDYATLPKDAWGIPTPSDPENRVHAGLAENEAVLDLVVTPGVAFDRTGRRIGYGKGYFDRFFTSKTNLETTTRVAVAFADVQLVDEVPTEDHDLRVHAIATDKGVIDCRGSATASDSA</sequence>
<dbReference type="OMA" id="STIYPCQ"/>
<feature type="binding site" evidence="6">
    <location>
        <position position="81"/>
    </location>
    <ligand>
        <name>substrate</name>
    </ligand>
</feature>
<comment type="catalytic activity">
    <reaction evidence="4 7">
        <text>(6S)-5-formyl-5,6,7,8-tetrahydrofolate + ATP = (6R)-5,10-methenyltetrahydrofolate + ADP + phosphate</text>
        <dbReference type="Rhea" id="RHEA:10488"/>
        <dbReference type="ChEBI" id="CHEBI:30616"/>
        <dbReference type="ChEBI" id="CHEBI:43474"/>
        <dbReference type="ChEBI" id="CHEBI:57455"/>
        <dbReference type="ChEBI" id="CHEBI:57457"/>
        <dbReference type="ChEBI" id="CHEBI:456216"/>
        <dbReference type="EC" id="6.3.3.2"/>
    </reaction>
</comment>
<evidence type="ECO:0000256" key="4">
    <source>
        <dbReference type="ARBA" id="ARBA00036539"/>
    </source>
</evidence>
<evidence type="ECO:0000256" key="7">
    <source>
        <dbReference type="RuleBase" id="RU361279"/>
    </source>
</evidence>
<evidence type="ECO:0000256" key="5">
    <source>
        <dbReference type="ARBA" id="ARBA00038966"/>
    </source>
</evidence>
<dbReference type="SUPFAM" id="SSF100950">
    <property type="entry name" value="NagB/RpiA/CoA transferase-like"/>
    <property type="match status" value="1"/>
</dbReference>
<dbReference type="InterPro" id="IPR037171">
    <property type="entry name" value="NagB/RpiA_transferase-like"/>
</dbReference>
<keyword evidence="7" id="KW-0479">Metal-binding</keyword>
<keyword evidence="2 6" id="KW-0547">Nucleotide-binding</keyword>
<dbReference type="InterPro" id="IPR002698">
    <property type="entry name" value="FTHF_cligase"/>
</dbReference>
<dbReference type="EMBL" id="GG745340">
    <property type="protein sequence ID" value="KNE62712.1"/>
    <property type="molecule type" value="Genomic_DNA"/>
</dbReference>
<evidence type="ECO:0000313" key="8">
    <source>
        <dbReference type="EMBL" id="KNE62712.1"/>
    </source>
</evidence>
<dbReference type="PIRSF" id="PIRSF006806">
    <property type="entry name" value="FTHF_cligase"/>
    <property type="match status" value="1"/>
</dbReference>
<gene>
    <name evidence="8" type="ORF">AMAG_07900</name>
</gene>
<dbReference type="AlphaFoldDB" id="A0A0L0SJQ4"/>
<reference evidence="9" key="2">
    <citation type="submission" date="2009-11" db="EMBL/GenBank/DDBJ databases">
        <title>The Genome Sequence of Allomyces macrogynus strain ATCC 38327.</title>
        <authorList>
            <consortium name="The Broad Institute Genome Sequencing Platform"/>
            <person name="Russ C."/>
            <person name="Cuomo C."/>
            <person name="Shea T."/>
            <person name="Young S.K."/>
            <person name="Zeng Q."/>
            <person name="Koehrsen M."/>
            <person name="Haas B."/>
            <person name="Borodovsky M."/>
            <person name="Guigo R."/>
            <person name="Alvarado L."/>
            <person name="Berlin A."/>
            <person name="Borenstein D."/>
            <person name="Chen Z."/>
            <person name="Engels R."/>
            <person name="Freedman E."/>
            <person name="Gellesch M."/>
            <person name="Goldberg J."/>
            <person name="Griggs A."/>
            <person name="Gujja S."/>
            <person name="Heiman D."/>
            <person name="Hepburn T."/>
            <person name="Howarth C."/>
            <person name="Jen D."/>
            <person name="Larson L."/>
            <person name="Lewis B."/>
            <person name="Mehta T."/>
            <person name="Park D."/>
            <person name="Pearson M."/>
            <person name="Roberts A."/>
            <person name="Saif S."/>
            <person name="Shenoy N."/>
            <person name="Sisk P."/>
            <person name="Stolte C."/>
            <person name="Sykes S."/>
            <person name="Walk T."/>
            <person name="White J."/>
            <person name="Yandava C."/>
            <person name="Burger G."/>
            <person name="Gray M.W."/>
            <person name="Holland P.W.H."/>
            <person name="King N."/>
            <person name="Lang F.B.F."/>
            <person name="Roger A.J."/>
            <person name="Ruiz-Trillo I."/>
            <person name="Lander E."/>
            <person name="Nusbaum C."/>
        </authorList>
    </citation>
    <scope>NUCLEOTIDE SEQUENCE [LARGE SCALE GENOMIC DNA]</scope>
    <source>
        <strain evidence="9">ATCC 38327</strain>
    </source>
</reference>
<dbReference type="STRING" id="578462.A0A0L0SJQ4"/>
<reference evidence="8 9" key="1">
    <citation type="submission" date="2009-11" db="EMBL/GenBank/DDBJ databases">
        <title>Annotation of Allomyces macrogynus ATCC 38327.</title>
        <authorList>
            <consortium name="The Broad Institute Genome Sequencing Platform"/>
            <person name="Russ C."/>
            <person name="Cuomo C."/>
            <person name="Burger G."/>
            <person name="Gray M.W."/>
            <person name="Holland P.W.H."/>
            <person name="King N."/>
            <person name="Lang F.B.F."/>
            <person name="Roger A.J."/>
            <person name="Ruiz-Trillo I."/>
            <person name="Young S.K."/>
            <person name="Zeng Q."/>
            <person name="Gargeya S."/>
            <person name="Fitzgerald M."/>
            <person name="Haas B."/>
            <person name="Abouelleil A."/>
            <person name="Alvarado L."/>
            <person name="Arachchi H.M."/>
            <person name="Berlin A."/>
            <person name="Chapman S.B."/>
            <person name="Gearin G."/>
            <person name="Goldberg J."/>
            <person name="Griggs A."/>
            <person name="Gujja S."/>
            <person name="Hansen M."/>
            <person name="Heiman D."/>
            <person name="Howarth C."/>
            <person name="Larimer J."/>
            <person name="Lui A."/>
            <person name="MacDonald P.J.P."/>
            <person name="McCowen C."/>
            <person name="Montmayeur A."/>
            <person name="Murphy C."/>
            <person name="Neiman D."/>
            <person name="Pearson M."/>
            <person name="Priest M."/>
            <person name="Roberts A."/>
            <person name="Saif S."/>
            <person name="Shea T."/>
            <person name="Sisk P."/>
            <person name="Stolte C."/>
            <person name="Sykes S."/>
            <person name="Wortman J."/>
            <person name="Nusbaum C."/>
            <person name="Birren B."/>
        </authorList>
    </citation>
    <scope>NUCLEOTIDE SEQUENCE [LARGE SCALE GENOMIC DNA]</scope>
    <source>
        <strain evidence="8 9">ATCC 38327</strain>
    </source>
</reference>
<organism evidence="8 9">
    <name type="scientific">Allomyces macrogynus (strain ATCC 38327)</name>
    <name type="common">Allomyces javanicus var. macrogynus</name>
    <dbReference type="NCBI Taxonomy" id="578462"/>
    <lineage>
        <taxon>Eukaryota</taxon>
        <taxon>Fungi</taxon>
        <taxon>Fungi incertae sedis</taxon>
        <taxon>Blastocladiomycota</taxon>
        <taxon>Blastocladiomycetes</taxon>
        <taxon>Blastocladiales</taxon>
        <taxon>Blastocladiaceae</taxon>
        <taxon>Allomyces</taxon>
    </lineage>
</organism>
<proteinExistence type="inferred from homology"/>
<dbReference type="PANTHER" id="PTHR23407">
    <property type="entry name" value="ATPASE INHIBITOR/5-FORMYLTETRAHYDROFOLATE CYCLO-LIGASE"/>
    <property type="match status" value="1"/>
</dbReference>
<dbReference type="InterPro" id="IPR024185">
    <property type="entry name" value="FTHF_cligase-like_sf"/>
</dbReference>
<dbReference type="Pfam" id="PF01812">
    <property type="entry name" value="5-FTHF_cyc-lig"/>
    <property type="match status" value="1"/>
</dbReference>
<evidence type="ECO:0000256" key="2">
    <source>
        <dbReference type="ARBA" id="ARBA00022741"/>
    </source>
</evidence>
<feature type="binding site" evidence="6">
    <location>
        <begin position="35"/>
        <end position="39"/>
    </location>
    <ligand>
        <name>ATP</name>
        <dbReference type="ChEBI" id="CHEBI:30616"/>
    </ligand>
</feature>
<evidence type="ECO:0000256" key="1">
    <source>
        <dbReference type="ARBA" id="ARBA00010638"/>
    </source>
</evidence>
<comment type="similarity">
    <text evidence="1 7">Belongs to the 5-formyltetrahydrofolate cyclo-ligase family.</text>
</comment>
<keyword evidence="3 6" id="KW-0067">ATP-binding</keyword>
<dbReference type="Proteomes" id="UP000054350">
    <property type="component" value="Unassembled WGS sequence"/>
</dbReference>
<keyword evidence="9" id="KW-1185">Reference proteome</keyword>
<dbReference type="GO" id="GO:0030272">
    <property type="term" value="F:5-formyltetrahydrofolate cyclo-ligase activity"/>
    <property type="evidence" value="ECO:0007669"/>
    <property type="project" value="UniProtKB-EC"/>
</dbReference>
<dbReference type="eggNOG" id="KOG3093">
    <property type="taxonomic scope" value="Eukaryota"/>
</dbReference>
<keyword evidence="8" id="KW-0436">Ligase</keyword>
<dbReference type="Gene3D" id="3.40.50.10420">
    <property type="entry name" value="NagB/RpiA/CoA transferase-like"/>
    <property type="match status" value="1"/>
</dbReference>
<name>A0A0L0SJQ4_ALLM3</name>
<dbReference type="VEuPathDB" id="FungiDB:AMAG_07900"/>
<dbReference type="NCBIfam" id="TIGR02727">
    <property type="entry name" value="MTHFS_bact"/>
    <property type="match status" value="1"/>
</dbReference>
<evidence type="ECO:0000256" key="3">
    <source>
        <dbReference type="ARBA" id="ARBA00022840"/>
    </source>
</evidence>
<dbReference type="GO" id="GO:0035999">
    <property type="term" value="P:tetrahydrofolate interconversion"/>
    <property type="evidence" value="ECO:0007669"/>
    <property type="project" value="TreeGrafter"/>
</dbReference>
<evidence type="ECO:0000256" key="6">
    <source>
        <dbReference type="PIRSR" id="PIRSR006806-1"/>
    </source>
</evidence>
<evidence type="ECO:0000313" key="9">
    <source>
        <dbReference type="Proteomes" id="UP000054350"/>
    </source>
</evidence>
<feature type="binding site" evidence="6">
    <location>
        <position position="86"/>
    </location>
    <ligand>
        <name>substrate</name>
    </ligand>
</feature>
<comment type="cofactor">
    <cofactor evidence="7">
        <name>Mg(2+)</name>
        <dbReference type="ChEBI" id="CHEBI:18420"/>
    </cofactor>
</comment>
<protein>
    <recommendedName>
        <fullName evidence="5 7">5-formyltetrahydrofolate cyclo-ligase</fullName>
        <ecNumber evidence="5 7">6.3.3.2</ecNumber>
    </recommendedName>
</protein>